<reference evidence="1 3" key="1">
    <citation type="submission" date="2020-05" db="EMBL/GenBank/DDBJ databases">
        <title>FDA dAtabase for Regulatory Grade micrObial Sequences (FDA-ARGOS): Supporting development and validation of Infectious Disease Dx tests.</title>
        <authorList>
            <person name="Sproer C."/>
            <person name="Gronow S."/>
            <person name="Severitt S."/>
            <person name="Schroder I."/>
            <person name="Tallon L."/>
            <person name="Sadzewicz L."/>
            <person name="Zhao X."/>
            <person name="Vavikolanu K."/>
            <person name="Mehta A."/>
            <person name="Aluvathingal J."/>
            <person name="Nadendla S."/>
            <person name="Myers T."/>
            <person name="Yan Y."/>
            <person name="Sichtig H."/>
        </authorList>
    </citation>
    <scope>NUCLEOTIDE SEQUENCE [LARGE SCALE GENOMIC DNA]</scope>
    <source>
        <strain evidence="1 3">FDAARGOS_787</strain>
    </source>
</reference>
<evidence type="ECO:0000313" key="2">
    <source>
        <dbReference type="EMBL" id="XAN17110.1"/>
    </source>
</evidence>
<keyword evidence="4" id="KW-1185">Reference proteome</keyword>
<sequence length="441" mass="47050">MDRTPLTLLLDCPGAGRTLAFGLRWHALIGSNVPALARARGRRLRASHYVVGGAPATMAGYGRVRSRRGGGWRAGFARGRGEARVQAAAQLFALLYPDGGHSLIRLPDGGHWLVAAQRGTVLSQTDRVFASLDEALREQSLLLAQRPALPMREAGAVWAALQQAVDPAARLVALPSRWAEVPLALRLFLACVGLSALAPALWSALETQWRGREAPAADGAEEGPSQPDPYLVLLQTTAAHAPSEVGRLLSGLGRLPIQVAGWALSRAQCTAEPRGWGCSAAYVRVRSSATNQALHALRPAGWELSFQPMEGATLSWRMAARQARLADLSLPTGLQVDTGLVAALQRLQPAFSAIALAAASPLPMVAPPAAQDASSQRPERPGVRRRALVLRGPLRSFALLPDAISTARWSRLSLEIRPQPRPGLAASTLIAELQGELYEQE</sequence>
<dbReference type="AlphaFoldDB" id="A0A6N0JPC3"/>
<proteinExistence type="predicted"/>
<dbReference type="RefSeq" id="WP_174716740.1">
    <property type="nucleotide sequence ID" value="NZ_CP054569.1"/>
</dbReference>
<evidence type="ECO:0000313" key="4">
    <source>
        <dbReference type="Proteomes" id="UP001446337"/>
    </source>
</evidence>
<name>A0A6N0JPC3_ACHDE</name>
<reference evidence="2 4" key="2">
    <citation type="submission" date="2024-05" db="EMBL/GenBank/DDBJ databases">
        <title>Achromobacter denitrificans. BP1, complete genome.</title>
        <authorList>
            <person name="Zhang B."/>
        </authorList>
    </citation>
    <scope>NUCLEOTIDE SEQUENCE [LARGE SCALE GENOMIC DNA]</scope>
    <source>
        <strain evidence="2 4">BP1</strain>
    </source>
</reference>
<organism evidence="1 3">
    <name type="scientific">Achromobacter denitrificans</name>
    <name type="common">Alcaligenes denitrificans</name>
    <dbReference type="NCBI Taxonomy" id="32002"/>
    <lineage>
        <taxon>Bacteria</taxon>
        <taxon>Pseudomonadati</taxon>
        <taxon>Pseudomonadota</taxon>
        <taxon>Betaproteobacteria</taxon>
        <taxon>Burkholderiales</taxon>
        <taxon>Alcaligenaceae</taxon>
        <taxon>Achromobacter</taxon>
    </lineage>
</organism>
<evidence type="ECO:0000313" key="3">
    <source>
        <dbReference type="Proteomes" id="UP000509782"/>
    </source>
</evidence>
<evidence type="ECO:0000313" key="1">
    <source>
        <dbReference type="EMBL" id="QKQ48556.1"/>
    </source>
</evidence>
<dbReference type="EMBL" id="CP154792">
    <property type="protein sequence ID" value="XAN17110.1"/>
    <property type="molecule type" value="Genomic_DNA"/>
</dbReference>
<protein>
    <submittedName>
        <fullName evidence="1">Type 4b pilus protein PilO2</fullName>
    </submittedName>
</protein>
<gene>
    <name evidence="1" type="primary">pilO2</name>
    <name evidence="2" type="ORF">AAIK43_03540</name>
    <name evidence="1" type="ORF">FOC81_18395</name>
</gene>
<dbReference type="Proteomes" id="UP001446337">
    <property type="component" value="Chromosome"/>
</dbReference>
<dbReference type="Proteomes" id="UP000509782">
    <property type="component" value="Chromosome"/>
</dbReference>
<accession>A0A6N0JPC3</accession>
<dbReference type="EMBL" id="CP054569">
    <property type="protein sequence ID" value="QKQ48556.1"/>
    <property type="molecule type" value="Genomic_DNA"/>
</dbReference>